<keyword evidence="1" id="KW-0812">Transmembrane</keyword>
<feature type="transmembrane region" description="Helical" evidence="1">
    <location>
        <begin position="117"/>
        <end position="136"/>
    </location>
</feature>
<accession>A0A9X2DV25</accession>
<sequence>MKITCTRDFLTAVVLSICLLILFGSTQELPKEVKMFPLAIMIIMTINIILLFVKSLTGDREKGEAVFHSQFIVIGLSLFVYYYALTSIGFYVASGLYALILYMYLRGKWNWLELGKGLCLSCILVGSLYIVFKVSLNLVTPKGILF</sequence>
<evidence type="ECO:0000313" key="4">
    <source>
        <dbReference type="Proteomes" id="UP001139179"/>
    </source>
</evidence>
<protein>
    <submittedName>
        <fullName evidence="3">Tripartite tricarboxylate transporter TctB family protein</fullName>
    </submittedName>
</protein>
<evidence type="ECO:0000256" key="1">
    <source>
        <dbReference type="SAM" id="Phobius"/>
    </source>
</evidence>
<evidence type="ECO:0000259" key="2">
    <source>
        <dbReference type="Pfam" id="PF07331"/>
    </source>
</evidence>
<comment type="caution">
    <text evidence="3">The sequence shown here is derived from an EMBL/GenBank/DDBJ whole genome shotgun (WGS) entry which is preliminary data.</text>
</comment>
<organism evidence="3 4">
    <name type="scientific">Halalkalibacter oceani</name>
    <dbReference type="NCBI Taxonomy" id="1653776"/>
    <lineage>
        <taxon>Bacteria</taxon>
        <taxon>Bacillati</taxon>
        <taxon>Bacillota</taxon>
        <taxon>Bacilli</taxon>
        <taxon>Bacillales</taxon>
        <taxon>Bacillaceae</taxon>
        <taxon>Halalkalibacter</taxon>
    </lineage>
</organism>
<dbReference type="AlphaFoldDB" id="A0A9X2DV25"/>
<dbReference type="Proteomes" id="UP001139179">
    <property type="component" value="Unassembled WGS sequence"/>
</dbReference>
<proteinExistence type="predicted"/>
<evidence type="ECO:0000313" key="3">
    <source>
        <dbReference type="EMBL" id="MCM3716640.1"/>
    </source>
</evidence>
<dbReference type="RefSeq" id="WP_251225288.1">
    <property type="nucleotide sequence ID" value="NZ_JAMBOL010000049.1"/>
</dbReference>
<dbReference type="Pfam" id="PF07331">
    <property type="entry name" value="TctB"/>
    <property type="match status" value="1"/>
</dbReference>
<reference evidence="3" key="1">
    <citation type="submission" date="2022-05" db="EMBL/GenBank/DDBJ databases">
        <title>Comparative Genomics of Spacecraft Associated Microbes.</title>
        <authorList>
            <person name="Tran M.T."/>
            <person name="Wright A."/>
            <person name="Seuylemezian A."/>
            <person name="Eisen J."/>
            <person name="Coil D."/>
        </authorList>
    </citation>
    <scope>NUCLEOTIDE SEQUENCE</scope>
    <source>
        <strain evidence="3">214.1.1</strain>
    </source>
</reference>
<keyword evidence="4" id="KW-1185">Reference proteome</keyword>
<feature type="transmembrane region" description="Helical" evidence="1">
    <location>
        <begin position="36"/>
        <end position="53"/>
    </location>
</feature>
<name>A0A9X2DV25_9BACI</name>
<dbReference type="InterPro" id="IPR009936">
    <property type="entry name" value="DUF1468"/>
</dbReference>
<keyword evidence="1" id="KW-0472">Membrane</keyword>
<dbReference type="EMBL" id="JAMBOL010000049">
    <property type="protein sequence ID" value="MCM3716640.1"/>
    <property type="molecule type" value="Genomic_DNA"/>
</dbReference>
<feature type="transmembrane region" description="Helical" evidence="1">
    <location>
        <begin position="88"/>
        <end position="105"/>
    </location>
</feature>
<gene>
    <name evidence="3" type="ORF">M3202_21595</name>
</gene>
<keyword evidence="1" id="KW-1133">Transmembrane helix</keyword>
<feature type="domain" description="DUF1468" evidence="2">
    <location>
        <begin position="14"/>
        <end position="141"/>
    </location>
</feature>
<feature type="transmembrane region" description="Helical" evidence="1">
    <location>
        <begin position="65"/>
        <end position="82"/>
    </location>
</feature>